<protein>
    <submittedName>
        <fullName evidence="5">Anaphase-promoting complex, cyclosome, subunit 3</fullName>
    </submittedName>
</protein>
<evidence type="ECO:0000313" key="5">
    <source>
        <dbReference type="EMBL" id="QDT39066.1"/>
    </source>
</evidence>
<dbReference type="SUPFAM" id="SSF48452">
    <property type="entry name" value="TPR-like"/>
    <property type="match status" value="2"/>
</dbReference>
<gene>
    <name evidence="5" type="ORF">Pan189_34680</name>
</gene>
<dbReference type="InterPro" id="IPR041656">
    <property type="entry name" value="TPR_5"/>
</dbReference>
<dbReference type="PROSITE" id="PS50005">
    <property type="entry name" value="TPR"/>
    <property type="match status" value="2"/>
</dbReference>
<dbReference type="SMART" id="SM00028">
    <property type="entry name" value="TPR"/>
    <property type="match status" value="4"/>
</dbReference>
<proteinExistence type="predicted"/>
<sequence>MSIRLLAIAVVSTLCVAVGVLGWFTLTADVRTPEEQLESALRLIDRPDEPRAWRRAARISEELEDIGFRHPAFGGAGEFIRGVAAFRLAEDEPGDGHLRFYRRAAVHLKESEQQALTDSRRNEWAYAYGMSLYELGRYAEAERPLSELRKSDFEGHSDAARAWLEIQIADSGRPVPAEAIELAHQLTESETSTVDDSVVRLAARTELAAGHIDKADDLLKKVDQQSDDRTRVLKARIHLARGELDQARRLLDPVSEKLTIDYGNHAIAIYLSGRTFERSGERHRAVKSYERAARTYPESDEAFASSLAIAEIFQADGRKEEALSWYAEAVERFAERTPFRNRWIDVEHVRRSFRKAWETWVDNSQYADAVALADLSRRVLGETASLELIALTRRREAEAAEAIASKADMTARRNSRLERDALWRQSGRAYGRIAEALHDKERVAEALWTAATDTRRGGAFDESLAYIDQFLKQEPLGLTASGTLLKGEVLMDFDRIDEAAAAMLDVIENHRTDPVSFRARLMYGQCLLEKGQLDDAERVWLELLTADELTPAATEWRSALFSVARLLHRRAIISGPDDSTDSKTITAQPGSGSVPILPVSNSTANTSALPTRKDRLERANSMLDEFLRRYSADARVPEARVLLTIGLRQCADEIAKRQKTAETENLRQELARQRIAVLERAATVVDQVTRSLIPLEERDRLTSHGKELLATAIFEAGHVRFELGPLDQTVETYTRALNRYPNDPRILLAYVRMAQAYRAAGQDINARSIIEQARVVLKRLPPESFDSPLTVLDRPQWESWLDRLST</sequence>
<dbReference type="GO" id="GO:0042802">
    <property type="term" value="F:identical protein binding"/>
    <property type="evidence" value="ECO:0007669"/>
    <property type="project" value="InterPro"/>
</dbReference>
<dbReference type="Gene3D" id="1.25.40.10">
    <property type="entry name" value="Tetratricopeptide repeat domain"/>
    <property type="match status" value="4"/>
</dbReference>
<dbReference type="Proteomes" id="UP000317318">
    <property type="component" value="Chromosome"/>
</dbReference>
<dbReference type="InterPro" id="IPR011717">
    <property type="entry name" value="TPR-4"/>
</dbReference>
<dbReference type="AlphaFoldDB" id="A0A517R596"/>
<dbReference type="PANTHER" id="PTHR45586:SF1">
    <property type="entry name" value="LIPOPOLYSACCHARIDE ASSEMBLY PROTEIN B"/>
    <property type="match status" value="1"/>
</dbReference>
<dbReference type="RefSeq" id="WP_145365228.1">
    <property type="nucleotide sequence ID" value="NZ_CP036268.1"/>
</dbReference>
<feature type="domain" description="Tetratrico peptide repeat group 5" evidence="4">
    <location>
        <begin position="109"/>
        <end position="181"/>
    </location>
</feature>
<evidence type="ECO:0000256" key="1">
    <source>
        <dbReference type="ARBA" id="ARBA00022737"/>
    </source>
</evidence>
<dbReference type="OrthoDB" id="251479at2"/>
<accession>A0A517R596</accession>
<dbReference type="Pfam" id="PF12688">
    <property type="entry name" value="TPR_5"/>
    <property type="match status" value="2"/>
</dbReference>
<feature type="repeat" description="TPR" evidence="3">
    <location>
        <begin position="710"/>
        <end position="743"/>
    </location>
</feature>
<dbReference type="Pfam" id="PF13432">
    <property type="entry name" value="TPR_16"/>
    <property type="match status" value="2"/>
</dbReference>
<keyword evidence="2 3" id="KW-0802">TPR repeat</keyword>
<dbReference type="EMBL" id="CP036268">
    <property type="protein sequence ID" value="QDT39066.1"/>
    <property type="molecule type" value="Genomic_DNA"/>
</dbReference>
<reference evidence="5 6" key="1">
    <citation type="submission" date="2019-02" db="EMBL/GenBank/DDBJ databases">
        <title>Deep-cultivation of Planctomycetes and their phenomic and genomic characterization uncovers novel biology.</title>
        <authorList>
            <person name="Wiegand S."/>
            <person name="Jogler M."/>
            <person name="Boedeker C."/>
            <person name="Pinto D."/>
            <person name="Vollmers J."/>
            <person name="Rivas-Marin E."/>
            <person name="Kohn T."/>
            <person name="Peeters S.H."/>
            <person name="Heuer A."/>
            <person name="Rast P."/>
            <person name="Oberbeckmann S."/>
            <person name="Bunk B."/>
            <person name="Jeske O."/>
            <person name="Meyerdierks A."/>
            <person name="Storesund J.E."/>
            <person name="Kallscheuer N."/>
            <person name="Luecker S."/>
            <person name="Lage O.M."/>
            <person name="Pohl T."/>
            <person name="Merkel B.J."/>
            <person name="Hornburger P."/>
            <person name="Mueller R.-W."/>
            <person name="Bruemmer F."/>
            <person name="Labrenz M."/>
            <person name="Spormann A.M."/>
            <person name="Op den Camp H."/>
            <person name="Overmann J."/>
            <person name="Amann R."/>
            <person name="Jetten M.S.M."/>
            <person name="Mascher T."/>
            <person name="Medema M.H."/>
            <person name="Devos D.P."/>
            <person name="Kaster A.-K."/>
            <person name="Ovreas L."/>
            <person name="Rohde M."/>
            <person name="Galperin M.Y."/>
            <person name="Jogler C."/>
        </authorList>
    </citation>
    <scope>NUCLEOTIDE SEQUENCE [LARGE SCALE GENOMIC DNA]</scope>
    <source>
        <strain evidence="5 6">Pan189</strain>
    </source>
</reference>
<dbReference type="InterPro" id="IPR011990">
    <property type="entry name" value="TPR-like_helical_dom_sf"/>
</dbReference>
<dbReference type="KEGG" id="svp:Pan189_34680"/>
<dbReference type="InterPro" id="IPR051012">
    <property type="entry name" value="CellSynth/LPSAsmb/PSIAsmb"/>
</dbReference>
<organism evidence="5 6">
    <name type="scientific">Stratiformator vulcanicus</name>
    <dbReference type="NCBI Taxonomy" id="2527980"/>
    <lineage>
        <taxon>Bacteria</taxon>
        <taxon>Pseudomonadati</taxon>
        <taxon>Planctomycetota</taxon>
        <taxon>Planctomycetia</taxon>
        <taxon>Planctomycetales</taxon>
        <taxon>Planctomycetaceae</taxon>
        <taxon>Stratiformator</taxon>
    </lineage>
</organism>
<keyword evidence="6" id="KW-1185">Reference proteome</keyword>
<evidence type="ECO:0000256" key="2">
    <source>
        <dbReference type="ARBA" id="ARBA00022803"/>
    </source>
</evidence>
<evidence type="ECO:0000256" key="3">
    <source>
        <dbReference type="PROSITE-ProRule" id="PRU00339"/>
    </source>
</evidence>
<dbReference type="InterPro" id="IPR019734">
    <property type="entry name" value="TPR_rpt"/>
</dbReference>
<feature type="domain" description="Tetratrico peptide repeat group 5" evidence="4">
    <location>
        <begin position="711"/>
        <end position="771"/>
    </location>
</feature>
<keyword evidence="1" id="KW-0677">Repeat</keyword>
<feature type="repeat" description="TPR" evidence="3">
    <location>
        <begin position="266"/>
        <end position="299"/>
    </location>
</feature>
<dbReference type="Pfam" id="PF07721">
    <property type="entry name" value="TPR_4"/>
    <property type="match status" value="1"/>
</dbReference>
<evidence type="ECO:0000259" key="4">
    <source>
        <dbReference type="Pfam" id="PF12688"/>
    </source>
</evidence>
<dbReference type="PANTHER" id="PTHR45586">
    <property type="entry name" value="TPR REPEAT-CONTAINING PROTEIN PA4667"/>
    <property type="match status" value="1"/>
</dbReference>
<name>A0A517R596_9PLAN</name>
<evidence type="ECO:0000313" key="6">
    <source>
        <dbReference type="Proteomes" id="UP000317318"/>
    </source>
</evidence>